<evidence type="ECO:0000313" key="4">
    <source>
        <dbReference type="Proteomes" id="UP000502917"/>
    </source>
</evidence>
<proteinExistence type="predicted"/>
<reference evidence="3 4" key="1">
    <citation type="submission" date="2010-12" db="EMBL/GenBank/DDBJ databases">
        <title>The Genome Sequence of Cyanophage P-SS1.</title>
        <authorList>
            <consortium name="The Broad Institute Genome Sequencing Platform"/>
            <person name="Henn M.R."/>
            <person name="Sullivan M.S."/>
            <person name="Osburne M.S."/>
            <person name="Levin J."/>
            <person name="Malboeuf C."/>
            <person name="Casali M."/>
            <person name="Russ C."/>
            <person name="Lennon N."/>
            <person name="Chapman S.B."/>
            <person name="Erlich R."/>
            <person name="Young S.K."/>
            <person name="Yandava C."/>
            <person name="Zeng Q."/>
            <person name="Alvarado L."/>
            <person name="Anderson S."/>
            <person name="Berlin A."/>
            <person name="Chen Z."/>
            <person name="Freedman E."/>
            <person name="Gellesch M."/>
            <person name="Goldberg J."/>
            <person name="Green L."/>
            <person name="Griggs A."/>
            <person name="Gujja S."/>
            <person name="Heilman E.R."/>
            <person name="Heiman D."/>
            <person name="Hollinger A."/>
            <person name="Howarth C."/>
            <person name="Larson L."/>
            <person name="Mehta T."/>
            <person name="Pearson M."/>
            <person name="Roberts A."/>
            <person name="Ryan E."/>
            <person name="Saif S."/>
            <person name="Shea T."/>
            <person name="Shenoy N."/>
            <person name="Sisk P."/>
            <person name="Stolte C."/>
            <person name="Sykes S."/>
            <person name="White J."/>
            <person name="Yu Q."/>
            <person name="Coleman M.L."/>
            <person name="Huang K.H."/>
            <person name="Weigele P.R."/>
            <person name="DeFrancesco A.S."/>
            <person name="Kern S.E."/>
            <person name="Thompson L.R."/>
            <person name="Fu R."/>
            <person name="Hombeck B."/>
            <person name="Chisholm S.W."/>
            <person name="Haas B."/>
            <person name="Nusbaum C."/>
            <person name="Birren B."/>
        </authorList>
    </citation>
    <scope>NUCLEOTIDE SEQUENCE [LARGE SCALE GENOMIC DNA]</scope>
    <source>
        <strain evidence="3 4">P-SS1</strain>
    </source>
</reference>
<sequence>MNEEMQTTGYTGADAATGPTAGYDPVQRFRGKVKKKDAKKLVAPGNKLKENMEMKSRLFQYKVKIPNVGETILFANSPAELKMKLRMSIMPNLRSGIEIERILPANAAKYFMDRRMKAMKNIQYESSEDQMKQQMAQSKIAIEKKKIMLKKQQLQKQLQLKTQNLKKQVRSGAEQDETR</sequence>
<evidence type="ECO:0000256" key="1">
    <source>
        <dbReference type="SAM" id="Coils"/>
    </source>
</evidence>
<protein>
    <submittedName>
        <fullName evidence="3">Uncharacterized protein</fullName>
    </submittedName>
</protein>
<keyword evidence="1" id="KW-0175">Coiled coil</keyword>
<evidence type="ECO:0000256" key="2">
    <source>
        <dbReference type="SAM" id="MobiDB-lite"/>
    </source>
</evidence>
<feature type="region of interest" description="Disordered" evidence="2">
    <location>
        <begin position="1"/>
        <end position="25"/>
    </location>
</feature>
<dbReference type="Proteomes" id="UP000502917">
    <property type="component" value="Segment"/>
</dbReference>
<feature type="coiled-coil region" evidence="1">
    <location>
        <begin position="144"/>
        <end position="171"/>
    </location>
</feature>
<dbReference type="EMBL" id="JF974306">
    <property type="protein sequence ID" value="AGF91427.1"/>
    <property type="molecule type" value="Genomic_DNA"/>
</dbReference>
<organism evidence="3 4">
    <name type="scientific">Cyanophage P-SS1</name>
    <dbReference type="NCBI Taxonomy" id="889957"/>
    <lineage>
        <taxon>Viruses</taxon>
        <taxon>Duplodnaviria</taxon>
        <taxon>Heunggongvirae</taxon>
        <taxon>Uroviricota</taxon>
        <taxon>Caudoviricetes</taxon>
        <taxon>Pantevenvirales</taxon>
        <taxon>Kyanoviridae</taxon>
        <taxon>Ronodorvirus</taxon>
        <taxon>Ronodorvirus ssm4</taxon>
    </lineage>
</organism>
<gene>
    <name evidence="3" type="ORF">CPYG_00132</name>
</gene>
<name>M1PX42_9CAUD</name>
<feature type="compositionally biased region" description="Low complexity" evidence="2">
    <location>
        <begin position="7"/>
        <end position="24"/>
    </location>
</feature>
<evidence type="ECO:0000313" key="3">
    <source>
        <dbReference type="EMBL" id="AGF91427.1"/>
    </source>
</evidence>
<accession>M1PX42</accession>